<name>A0AA36H2J6_CYLNA</name>
<dbReference type="EMBL" id="CATQJL010000305">
    <property type="protein sequence ID" value="CAJ0602890.1"/>
    <property type="molecule type" value="Genomic_DNA"/>
</dbReference>
<accession>A0AA36H2J6</accession>
<dbReference type="AlphaFoldDB" id="A0AA36H2J6"/>
<comment type="caution">
    <text evidence="1">The sequence shown here is derived from an EMBL/GenBank/DDBJ whole genome shotgun (WGS) entry which is preliminary data.</text>
</comment>
<evidence type="ECO:0000313" key="2">
    <source>
        <dbReference type="Proteomes" id="UP001176961"/>
    </source>
</evidence>
<proteinExistence type="predicted"/>
<gene>
    <name evidence="1" type="ORF">CYNAS_LOCUS14873</name>
</gene>
<sequence>MQQNPSYLAKYHAFIQDQLQRNIIETIREELPRPCHNLSHNGVLKRDDKDLKIRCVYKGSAKMKEKGYTYWCHNKCVLQTWKHVFVQAQKFDYGPCNSITRDEVKKLK</sequence>
<keyword evidence="2" id="KW-1185">Reference proteome</keyword>
<reference evidence="1" key="1">
    <citation type="submission" date="2023-07" db="EMBL/GenBank/DDBJ databases">
        <authorList>
            <consortium name="CYATHOMIX"/>
        </authorList>
    </citation>
    <scope>NUCLEOTIDE SEQUENCE</scope>
    <source>
        <strain evidence="1">N/A</strain>
    </source>
</reference>
<dbReference type="Proteomes" id="UP001176961">
    <property type="component" value="Unassembled WGS sequence"/>
</dbReference>
<protein>
    <submittedName>
        <fullName evidence="1">Uncharacterized protein</fullName>
    </submittedName>
</protein>
<organism evidence="1 2">
    <name type="scientific">Cylicocyclus nassatus</name>
    <name type="common">Nematode worm</name>
    <dbReference type="NCBI Taxonomy" id="53992"/>
    <lineage>
        <taxon>Eukaryota</taxon>
        <taxon>Metazoa</taxon>
        <taxon>Ecdysozoa</taxon>
        <taxon>Nematoda</taxon>
        <taxon>Chromadorea</taxon>
        <taxon>Rhabditida</taxon>
        <taxon>Rhabditina</taxon>
        <taxon>Rhabditomorpha</taxon>
        <taxon>Strongyloidea</taxon>
        <taxon>Strongylidae</taxon>
        <taxon>Cylicocyclus</taxon>
    </lineage>
</organism>
<evidence type="ECO:0000313" key="1">
    <source>
        <dbReference type="EMBL" id="CAJ0602890.1"/>
    </source>
</evidence>